<name>A0A8C5GP53_GOUWI</name>
<dbReference type="GO" id="GO:0003676">
    <property type="term" value="F:nucleic acid binding"/>
    <property type="evidence" value="ECO:0007669"/>
    <property type="project" value="InterPro"/>
</dbReference>
<dbReference type="Proteomes" id="UP000694680">
    <property type="component" value="Chromosome 4"/>
</dbReference>
<dbReference type="Ensembl" id="ENSGWIT00000036493.1">
    <property type="protein sequence ID" value="ENSGWIP00000033513.1"/>
    <property type="gene ID" value="ENSGWIG00000017262.1"/>
</dbReference>
<protein>
    <recommendedName>
        <fullName evidence="3">Tc1-like transposase DDE domain-containing protein</fullName>
    </recommendedName>
</protein>
<evidence type="ECO:0008006" key="3">
    <source>
        <dbReference type="Google" id="ProtNLM"/>
    </source>
</evidence>
<reference evidence="1" key="3">
    <citation type="submission" date="2025-09" db="UniProtKB">
        <authorList>
            <consortium name="Ensembl"/>
        </authorList>
    </citation>
    <scope>IDENTIFICATION</scope>
</reference>
<dbReference type="AlphaFoldDB" id="A0A8C5GP53"/>
<reference evidence="1" key="2">
    <citation type="submission" date="2025-08" db="UniProtKB">
        <authorList>
            <consortium name="Ensembl"/>
        </authorList>
    </citation>
    <scope>IDENTIFICATION</scope>
</reference>
<keyword evidence="2" id="KW-1185">Reference proteome</keyword>
<evidence type="ECO:0000313" key="1">
    <source>
        <dbReference type="Ensembl" id="ENSGWIP00000033513.1"/>
    </source>
</evidence>
<organism evidence="1 2">
    <name type="scientific">Gouania willdenowi</name>
    <name type="common">Blunt-snouted clingfish</name>
    <name type="synonym">Lepadogaster willdenowi</name>
    <dbReference type="NCBI Taxonomy" id="441366"/>
    <lineage>
        <taxon>Eukaryota</taxon>
        <taxon>Metazoa</taxon>
        <taxon>Chordata</taxon>
        <taxon>Craniata</taxon>
        <taxon>Vertebrata</taxon>
        <taxon>Euteleostomi</taxon>
        <taxon>Actinopterygii</taxon>
        <taxon>Neopterygii</taxon>
        <taxon>Teleostei</taxon>
        <taxon>Neoteleostei</taxon>
        <taxon>Acanthomorphata</taxon>
        <taxon>Ovalentaria</taxon>
        <taxon>Blenniimorphae</taxon>
        <taxon>Blenniiformes</taxon>
        <taxon>Gobiesocoidei</taxon>
        <taxon>Gobiesocidae</taxon>
        <taxon>Gobiesocinae</taxon>
        <taxon>Gouania</taxon>
    </lineage>
</organism>
<evidence type="ECO:0000313" key="2">
    <source>
        <dbReference type="Proteomes" id="UP000694680"/>
    </source>
</evidence>
<reference evidence="1" key="1">
    <citation type="submission" date="2020-06" db="EMBL/GenBank/DDBJ databases">
        <authorList>
            <consortium name="Wellcome Sanger Institute Data Sharing"/>
        </authorList>
    </citation>
    <scope>NUCLEOTIDE SEQUENCE [LARGE SCALE GENOMIC DNA]</scope>
</reference>
<accession>A0A8C5GP53</accession>
<sequence length="89" mass="10452">MFGDDDIYQDDNASHHKEKTVKTFLEKRHIGSMSWPPNSPDVKPIDNLRWKLQDGALSWTIFFKGDLATVIRESWNRIDEEFCVSLKRV</sequence>
<dbReference type="InterPro" id="IPR036397">
    <property type="entry name" value="RNaseH_sf"/>
</dbReference>
<dbReference type="Gene3D" id="3.30.420.10">
    <property type="entry name" value="Ribonuclease H-like superfamily/Ribonuclease H"/>
    <property type="match status" value="1"/>
</dbReference>
<proteinExistence type="predicted"/>